<evidence type="ECO:0000313" key="6">
    <source>
        <dbReference type="EMBL" id="KAK3348714.1"/>
    </source>
</evidence>
<dbReference type="Pfam" id="PF01753">
    <property type="entry name" value="zf-MYND"/>
    <property type="match status" value="1"/>
</dbReference>
<evidence type="ECO:0000256" key="3">
    <source>
        <dbReference type="ARBA" id="ARBA00022833"/>
    </source>
</evidence>
<dbReference type="Gene3D" id="6.10.140.2220">
    <property type="match status" value="1"/>
</dbReference>
<dbReference type="AlphaFoldDB" id="A0AAJ0MBN3"/>
<dbReference type="PROSITE" id="PS01360">
    <property type="entry name" value="ZF_MYND_1"/>
    <property type="match status" value="1"/>
</dbReference>
<protein>
    <recommendedName>
        <fullName evidence="5">MYND-type domain-containing protein</fullName>
    </recommendedName>
</protein>
<comment type="caution">
    <text evidence="6">The sequence shown here is derived from an EMBL/GenBank/DDBJ whole genome shotgun (WGS) entry which is preliminary data.</text>
</comment>
<keyword evidence="1" id="KW-0479">Metal-binding</keyword>
<evidence type="ECO:0000256" key="4">
    <source>
        <dbReference type="PROSITE-ProRule" id="PRU00134"/>
    </source>
</evidence>
<name>A0AAJ0MBN3_9PEZI</name>
<dbReference type="Proteomes" id="UP001275084">
    <property type="component" value="Unassembled WGS sequence"/>
</dbReference>
<dbReference type="SUPFAM" id="SSF144232">
    <property type="entry name" value="HIT/MYND zinc finger-like"/>
    <property type="match status" value="1"/>
</dbReference>
<evidence type="ECO:0000256" key="1">
    <source>
        <dbReference type="ARBA" id="ARBA00022723"/>
    </source>
</evidence>
<accession>A0AAJ0MBN3</accession>
<dbReference type="EMBL" id="JAUIQD010000005">
    <property type="protein sequence ID" value="KAK3348714.1"/>
    <property type="molecule type" value="Genomic_DNA"/>
</dbReference>
<evidence type="ECO:0000259" key="5">
    <source>
        <dbReference type="PROSITE" id="PS50865"/>
    </source>
</evidence>
<sequence>MEKPSPYYFRHGGADDLDNLLPCGLAPQSCPVCSSTSQLLFCGGCKVVSYCGKAHQLTDRPNHKAVCITIKKTGEKLDREEAELRAKPADSLLPADVFNTSAGRFWGILDTRNYMRARFAAADALLKVETRVAVERALGHFMEMLRLCRADNLGVRDVVPALLLRLGREQECYDFLKWWATADLDGKYRWGDTTLPYLDVHGADAFEPIEPFLPNHGLSLSQLAMLTLLKLRLRLDLESHGSESGRPVGRLVRAKVRFAHTRGISRTTEELKSQYYTLCRVINDANPHFWEALVNGETPSPPASYGVGSRE</sequence>
<keyword evidence="3" id="KW-0862">Zinc</keyword>
<reference evidence="6" key="1">
    <citation type="journal article" date="2023" name="Mol. Phylogenet. Evol.">
        <title>Genome-scale phylogeny and comparative genomics of the fungal order Sordariales.</title>
        <authorList>
            <person name="Hensen N."/>
            <person name="Bonometti L."/>
            <person name="Westerberg I."/>
            <person name="Brannstrom I.O."/>
            <person name="Guillou S."/>
            <person name="Cros-Aarteil S."/>
            <person name="Calhoun S."/>
            <person name="Haridas S."/>
            <person name="Kuo A."/>
            <person name="Mondo S."/>
            <person name="Pangilinan J."/>
            <person name="Riley R."/>
            <person name="LaButti K."/>
            <person name="Andreopoulos B."/>
            <person name="Lipzen A."/>
            <person name="Chen C."/>
            <person name="Yan M."/>
            <person name="Daum C."/>
            <person name="Ng V."/>
            <person name="Clum A."/>
            <person name="Steindorff A."/>
            <person name="Ohm R.A."/>
            <person name="Martin F."/>
            <person name="Silar P."/>
            <person name="Natvig D.O."/>
            <person name="Lalanne C."/>
            <person name="Gautier V."/>
            <person name="Ament-Velasquez S.L."/>
            <person name="Kruys A."/>
            <person name="Hutchinson M.I."/>
            <person name="Powell A.J."/>
            <person name="Barry K."/>
            <person name="Miller A.N."/>
            <person name="Grigoriev I.V."/>
            <person name="Debuchy R."/>
            <person name="Gladieux P."/>
            <person name="Hiltunen Thoren M."/>
            <person name="Johannesson H."/>
        </authorList>
    </citation>
    <scope>NUCLEOTIDE SEQUENCE</scope>
    <source>
        <strain evidence="6">CBS 955.72</strain>
    </source>
</reference>
<gene>
    <name evidence="6" type="ORF">B0T25DRAFT_228171</name>
</gene>
<keyword evidence="2 4" id="KW-0863">Zinc-finger</keyword>
<evidence type="ECO:0000313" key="7">
    <source>
        <dbReference type="Proteomes" id="UP001275084"/>
    </source>
</evidence>
<reference evidence="6" key="2">
    <citation type="submission" date="2023-06" db="EMBL/GenBank/DDBJ databases">
        <authorList>
            <consortium name="Lawrence Berkeley National Laboratory"/>
            <person name="Haridas S."/>
            <person name="Hensen N."/>
            <person name="Bonometti L."/>
            <person name="Westerberg I."/>
            <person name="Brannstrom I.O."/>
            <person name="Guillou S."/>
            <person name="Cros-Aarteil S."/>
            <person name="Calhoun S."/>
            <person name="Kuo A."/>
            <person name="Mondo S."/>
            <person name="Pangilinan J."/>
            <person name="Riley R."/>
            <person name="Labutti K."/>
            <person name="Andreopoulos B."/>
            <person name="Lipzen A."/>
            <person name="Chen C."/>
            <person name="Yanf M."/>
            <person name="Daum C."/>
            <person name="Ng V."/>
            <person name="Clum A."/>
            <person name="Steindorff A."/>
            <person name="Ohm R."/>
            <person name="Martin F."/>
            <person name="Silar P."/>
            <person name="Natvig D."/>
            <person name="Lalanne C."/>
            <person name="Gautier V."/>
            <person name="Ament-Velasquez S.L."/>
            <person name="Kruys A."/>
            <person name="Hutchinson M.I."/>
            <person name="Powell A.J."/>
            <person name="Barry K."/>
            <person name="Miller A.N."/>
            <person name="Grigoriev I.V."/>
            <person name="Debuchy R."/>
            <person name="Gladieux P."/>
            <person name="Thoren M.H."/>
            <person name="Johannesson H."/>
        </authorList>
    </citation>
    <scope>NUCLEOTIDE SEQUENCE</scope>
    <source>
        <strain evidence="6">CBS 955.72</strain>
    </source>
</reference>
<keyword evidence="7" id="KW-1185">Reference proteome</keyword>
<proteinExistence type="predicted"/>
<feature type="domain" description="MYND-type" evidence="5">
    <location>
        <begin position="30"/>
        <end position="67"/>
    </location>
</feature>
<dbReference type="InterPro" id="IPR002893">
    <property type="entry name" value="Znf_MYND"/>
</dbReference>
<evidence type="ECO:0000256" key="2">
    <source>
        <dbReference type="ARBA" id="ARBA00022771"/>
    </source>
</evidence>
<dbReference type="PROSITE" id="PS50865">
    <property type="entry name" value="ZF_MYND_2"/>
    <property type="match status" value="1"/>
</dbReference>
<organism evidence="6 7">
    <name type="scientific">Lasiosphaeria hispida</name>
    <dbReference type="NCBI Taxonomy" id="260671"/>
    <lineage>
        <taxon>Eukaryota</taxon>
        <taxon>Fungi</taxon>
        <taxon>Dikarya</taxon>
        <taxon>Ascomycota</taxon>
        <taxon>Pezizomycotina</taxon>
        <taxon>Sordariomycetes</taxon>
        <taxon>Sordariomycetidae</taxon>
        <taxon>Sordariales</taxon>
        <taxon>Lasiosphaeriaceae</taxon>
        <taxon>Lasiosphaeria</taxon>
    </lineage>
</organism>
<dbReference type="GO" id="GO:0008270">
    <property type="term" value="F:zinc ion binding"/>
    <property type="evidence" value="ECO:0007669"/>
    <property type="project" value="UniProtKB-KW"/>
</dbReference>